<dbReference type="Proteomes" id="UP000286287">
    <property type="component" value="Unassembled WGS sequence"/>
</dbReference>
<organism evidence="2 3">
    <name type="scientific">Deinococcus cavernae</name>
    <dbReference type="NCBI Taxonomy" id="2320857"/>
    <lineage>
        <taxon>Bacteria</taxon>
        <taxon>Thermotogati</taxon>
        <taxon>Deinococcota</taxon>
        <taxon>Deinococci</taxon>
        <taxon>Deinococcales</taxon>
        <taxon>Deinococcaceae</taxon>
        <taxon>Deinococcus</taxon>
    </lineage>
</organism>
<dbReference type="OrthoDB" id="9770388at2"/>
<dbReference type="SUPFAM" id="SSF56266">
    <property type="entry name" value="DmpA/ArgJ-like"/>
    <property type="match status" value="1"/>
</dbReference>
<dbReference type="InterPro" id="IPR005321">
    <property type="entry name" value="Peptidase_S58_DmpA"/>
</dbReference>
<evidence type="ECO:0000256" key="1">
    <source>
        <dbReference type="ARBA" id="ARBA00007068"/>
    </source>
</evidence>
<dbReference type="PANTHER" id="PTHR36512">
    <property type="entry name" value="D-AMINOPEPTIDASE"/>
    <property type="match status" value="1"/>
</dbReference>
<dbReference type="CDD" id="cd02253">
    <property type="entry name" value="DmpA"/>
    <property type="match status" value="1"/>
</dbReference>
<reference evidence="2 3" key="1">
    <citation type="submission" date="2018-09" db="EMBL/GenBank/DDBJ databases">
        <authorList>
            <person name="Zhu H."/>
        </authorList>
    </citation>
    <scope>NUCLEOTIDE SEQUENCE [LARGE SCALE GENOMIC DNA]</scope>
    <source>
        <strain evidence="2 3">K2S05-167</strain>
    </source>
</reference>
<dbReference type="Pfam" id="PF03576">
    <property type="entry name" value="Peptidase_S58"/>
    <property type="match status" value="1"/>
</dbReference>
<protein>
    <submittedName>
        <fullName evidence="2">S58 family peptidase</fullName>
    </submittedName>
</protein>
<gene>
    <name evidence="2" type="ORF">D3875_17290</name>
</gene>
<evidence type="ECO:0000313" key="2">
    <source>
        <dbReference type="EMBL" id="RJF73037.1"/>
    </source>
</evidence>
<keyword evidence="3" id="KW-1185">Reference proteome</keyword>
<dbReference type="RefSeq" id="WP_119765746.1">
    <property type="nucleotide sequence ID" value="NZ_QYUJ01000014.1"/>
</dbReference>
<sequence>MTSDSEPRRRFREYGLSVGLLPPGPLNAITDVPGVRVGQVTLMEGEGVRTGVTALVPHGGNVFQERVPAGIAVGNGFGKLAGITQVQELGELETPIVLTNTLSVAAGLAGLIEWTLRQPGNEDVRSVNAVVGETNDGLLNDIRARIVTPEHVLNALEIAAEFVEEGAVGAGTGTVCFGWKGGIGTGSRRLDIAGEPYTLGALVQTNYGGHLHICGVPIDLPPPAQNTGDGSVMIVFATDAPLSDRNLTRLAKRAFLALGRTGSYMANGSGDYAIAFSTSEKVRRDRQKSAVQHTADLPNDLMTPLFQAAVEATEEAIYNSLFKAHTVTGQGGKTVHALPIPEVLERVTHPPRSHP</sequence>
<evidence type="ECO:0000313" key="3">
    <source>
        <dbReference type="Proteomes" id="UP000286287"/>
    </source>
</evidence>
<comment type="caution">
    <text evidence="2">The sequence shown here is derived from an EMBL/GenBank/DDBJ whole genome shotgun (WGS) entry which is preliminary data.</text>
</comment>
<accession>A0A418VAE9</accession>
<dbReference type="GO" id="GO:0004177">
    <property type="term" value="F:aminopeptidase activity"/>
    <property type="evidence" value="ECO:0007669"/>
    <property type="project" value="TreeGrafter"/>
</dbReference>
<comment type="similarity">
    <text evidence="1">Belongs to the peptidase S58 family.</text>
</comment>
<proteinExistence type="inferred from homology"/>
<dbReference type="PANTHER" id="PTHR36512:SF3">
    <property type="entry name" value="BLR5678 PROTEIN"/>
    <property type="match status" value="1"/>
</dbReference>
<dbReference type="EMBL" id="QYUJ01000014">
    <property type="protein sequence ID" value="RJF73037.1"/>
    <property type="molecule type" value="Genomic_DNA"/>
</dbReference>
<name>A0A418VAE9_9DEIO</name>
<dbReference type="AlphaFoldDB" id="A0A418VAE9"/>
<dbReference type="InterPro" id="IPR016117">
    <property type="entry name" value="ArgJ-like_dom_sf"/>
</dbReference>
<dbReference type="Gene3D" id="3.60.70.12">
    <property type="entry name" value="L-amino peptidase D-ALA esterase/amidase"/>
    <property type="match status" value="1"/>
</dbReference>